<keyword evidence="2" id="KW-0963">Cytoplasm</keyword>
<protein>
    <recommendedName>
        <fullName evidence="8">EF-hand domain-containing protein</fullName>
    </recommendedName>
</protein>
<evidence type="ECO:0008006" key="8">
    <source>
        <dbReference type="Google" id="ProtNLM"/>
    </source>
</evidence>
<dbReference type="AlphaFoldDB" id="A0A238BV93"/>
<gene>
    <name evidence="6" type="ORF">X798_03736</name>
</gene>
<dbReference type="InterPro" id="IPR011992">
    <property type="entry name" value="EF-hand-dom_pair"/>
</dbReference>
<dbReference type="Gene3D" id="1.10.238.10">
    <property type="entry name" value="EF-hand"/>
    <property type="match status" value="1"/>
</dbReference>
<sequence length="904" mass="104261">MTTSVLDDENFHIKELNRIFLSCAKNGATHLDASGLQDLCIQLNLSSFADIILERILSGCTVVDFTIFKERFLQLLPDIISVTTIAENLENNAEKNLSELGIEPHGFLTRCEARILCKNISELNSLGLVEIDELFDQADTSHMGRITLAQFLTQYYMQKQLSEEVNFITETLVPSVNLFEALDPSNTGTIRCQELLEHWRACGISIEQGLYVLKLSGQPLEGTVNAISLSSSLERQLGNLAAAPTASIIIRVALLSLHAFIDHIRYSLKEAELRAEHFYKQFQQANQRHVLLIEELEQNQLSTEQAYEQRSSDERYRTKISQIEERFSQEKKDLLTELEKAEEELARFRKNESSYRTRLQLLERQCTRITEEAKELSEAMQQLEQMNRHLRSELNKALKPRTMEETQPTMMLRHRVELLIAHNKRLREKIEELISGKKRNGHLNTVEPLYFHWTSTFKLEILALKRRREGKPIDTLSEMESEPESIFVRSRKRRMLKVKERKRRHDRIARVIENSSSNEWVANAKRDKERASDVGLNKKLKQALLDDQQDNMIEQIKEQHRKEIAALKHSADKTLADALTDQQRQITLSFEKERRQFQIKLVTERNILEQKFAEEKMKMIDRLQATFYEEFDCELNRLKTVMSPSTSDDSQLFAHACGQYNGESSAIEDMKSNPTHGSMQSFSIIKPLKFNVLTEEFRKNGDSFLFNRNNDIGMLNIEKTSPLPKTFCKNVWMVQGKCSHYEMIRAKLKQIHAAVAGDSNIVESGFEDVISSADSTAEEHAHLKNEIKKLSSRLCSAREKITELRAFFAKCSSGCVESFGSWRTGRPADDCLATGNTWIQRKTFRDSTNILWIEQLKAENVLLNARLSESKELVKMLVREYSDQLTRTSRLGKFIRSIYSIDGE</sequence>
<evidence type="ECO:0000256" key="5">
    <source>
        <dbReference type="SAM" id="Coils"/>
    </source>
</evidence>
<name>A0A238BV93_9BILA</name>
<dbReference type="PANTHER" id="PTHR18905:SF13">
    <property type="entry name" value="NON-CENTROSOMAL MICROTUBULE ARRAY"/>
    <property type="match status" value="1"/>
</dbReference>
<comment type="subcellular location">
    <subcellularLocation>
        <location evidence="1">Cytoplasm</location>
        <location evidence="1">Cytoskeleton</location>
        <location evidence="1">Microtubule organizing center</location>
        <location evidence="1">Centrosome</location>
    </subcellularLocation>
</comment>
<dbReference type="SUPFAM" id="SSF47473">
    <property type="entry name" value="EF-hand"/>
    <property type="match status" value="1"/>
</dbReference>
<dbReference type="PANTHER" id="PTHR18905">
    <property type="entry name" value="NINEIN"/>
    <property type="match status" value="1"/>
</dbReference>
<dbReference type="GO" id="GO:0034454">
    <property type="term" value="P:microtubule anchoring at centrosome"/>
    <property type="evidence" value="ECO:0007669"/>
    <property type="project" value="TreeGrafter"/>
</dbReference>
<evidence type="ECO:0000256" key="4">
    <source>
        <dbReference type="ARBA" id="ARBA00023212"/>
    </source>
</evidence>
<dbReference type="EMBL" id="KZ269996">
    <property type="protein sequence ID" value="OZC09192.1"/>
    <property type="molecule type" value="Genomic_DNA"/>
</dbReference>
<keyword evidence="7" id="KW-1185">Reference proteome</keyword>
<accession>A0A238BV93</accession>
<dbReference type="OrthoDB" id="5799458at2759"/>
<dbReference type="Proteomes" id="UP000242913">
    <property type="component" value="Unassembled WGS sequence"/>
</dbReference>
<reference evidence="6 7" key="1">
    <citation type="submission" date="2015-12" db="EMBL/GenBank/DDBJ databases">
        <title>Draft genome of the nematode, Onchocerca flexuosa.</title>
        <authorList>
            <person name="Mitreva M."/>
        </authorList>
    </citation>
    <scope>NUCLEOTIDE SEQUENCE [LARGE SCALE GENOMIC DNA]</scope>
    <source>
        <strain evidence="6">Red Deer</strain>
    </source>
</reference>
<proteinExistence type="predicted"/>
<keyword evidence="4" id="KW-0206">Cytoskeleton</keyword>
<keyword evidence="3" id="KW-0597">Phosphoprotein</keyword>
<dbReference type="GO" id="GO:0005813">
    <property type="term" value="C:centrosome"/>
    <property type="evidence" value="ECO:0007669"/>
    <property type="project" value="UniProtKB-SubCell"/>
</dbReference>
<evidence type="ECO:0000256" key="2">
    <source>
        <dbReference type="ARBA" id="ARBA00022490"/>
    </source>
</evidence>
<evidence type="ECO:0000256" key="1">
    <source>
        <dbReference type="ARBA" id="ARBA00004300"/>
    </source>
</evidence>
<evidence type="ECO:0000256" key="3">
    <source>
        <dbReference type="ARBA" id="ARBA00022553"/>
    </source>
</evidence>
<organism evidence="6 7">
    <name type="scientific">Onchocerca flexuosa</name>
    <dbReference type="NCBI Taxonomy" id="387005"/>
    <lineage>
        <taxon>Eukaryota</taxon>
        <taxon>Metazoa</taxon>
        <taxon>Ecdysozoa</taxon>
        <taxon>Nematoda</taxon>
        <taxon>Chromadorea</taxon>
        <taxon>Rhabditida</taxon>
        <taxon>Spirurina</taxon>
        <taxon>Spiruromorpha</taxon>
        <taxon>Filarioidea</taxon>
        <taxon>Onchocercidae</taxon>
        <taxon>Onchocerca</taxon>
    </lineage>
</organism>
<feature type="coiled-coil region" evidence="5">
    <location>
        <begin position="268"/>
        <end position="299"/>
    </location>
</feature>
<evidence type="ECO:0000313" key="6">
    <source>
        <dbReference type="EMBL" id="OZC09192.1"/>
    </source>
</evidence>
<feature type="coiled-coil region" evidence="5">
    <location>
        <begin position="324"/>
        <end position="396"/>
    </location>
</feature>
<keyword evidence="5" id="KW-0175">Coiled coil</keyword>
<evidence type="ECO:0000313" key="7">
    <source>
        <dbReference type="Proteomes" id="UP000242913"/>
    </source>
</evidence>